<keyword evidence="2" id="KW-1185">Reference proteome</keyword>
<evidence type="ECO:0000313" key="2">
    <source>
        <dbReference type="Proteomes" id="UP001222027"/>
    </source>
</evidence>
<accession>A0AAV8R094</accession>
<evidence type="ECO:0000313" key="1">
    <source>
        <dbReference type="EMBL" id="KAJ8484647.1"/>
    </source>
</evidence>
<protein>
    <recommendedName>
        <fullName evidence="3">SREBP regulating gene protein</fullName>
    </recommendedName>
</protein>
<proteinExistence type="predicted"/>
<organism evidence="1 2">
    <name type="scientific">Ensete ventricosum</name>
    <name type="common">Abyssinian banana</name>
    <name type="synonym">Musa ensete</name>
    <dbReference type="NCBI Taxonomy" id="4639"/>
    <lineage>
        <taxon>Eukaryota</taxon>
        <taxon>Viridiplantae</taxon>
        <taxon>Streptophyta</taxon>
        <taxon>Embryophyta</taxon>
        <taxon>Tracheophyta</taxon>
        <taxon>Spermatophyta</taxon>
        <taxon>Magnoliopsida</taxon>
        <taxon>Liliopsida</taxon>
        <taxon>Zingiberales</taxon>
        <taxon>Musaceae</taxon>
        <taxon>Ensete</taxon>
    </lineage>
</organism>
<name>A0AAV8R094_ENSVE</name>
<evidence type="ECO:0008006" key="3">
    <source>
        <dbReference type="Google" id="ProtNLM"/>
    </source>
</evidence>
<sequence length="85" mass="9658">MTYFVKRLQTCLEGGEQHSYLERDWCSTYCVNESFRYLFLVAALGGPHGNSHSSPSTCGGWDLKATDLRRLAKLHWRSGDLLFAT</sequence>
<dbReference type="EMBL" id="JAQQAF010000005">
    <property type="protein sequence ID" value="KAJ8484647.1"/>
    <property type="molecule type" value="Genomic_DNA"/>
</dbReference>
<reference evidence="1 2" key="1">
    <citation type="submission" date="2022-12" db="EMBL/GenBank/DDBJ databases">
        <title>Chromosome-scale assembly of the Ensete ventricosum genome.</title>
        <authorList>
            <person name="Dussert Y."/>
            <person name="Stocks J."/>
            <person name="Wendawek A."/>
            <person name="Woldeyes F."/>
            <person name="Nichols R.A."/>
            <person name="Borrell J.S."/>
        </authorList>
    </citation>
    <scope>NUCLEOTIDE SEQUENCE [LARGE SCALE GENOMIC DNA]</scope>
    <source>
        <strain evidence="2">cv. Maze</strain>
        <tissue evidence="1">Seeds</tissue>
    </source>
</reference>
<dbReference type="AlphaFoldDB" id="A0AAV8R094"/>
<dbReference type="Proteomes" id="UP001222027">
    <property type="component" value="Unassembled WGS sequence"/>
</dbReference>
<gene>
    <name evidence="1" type="ORF">OPV22_017132</name>
</gene>
<comment type="caution">
    <text evidence="1">The sequence shown here is derived from an EMBL/GenBank/DDBJ whole genome shotgun (WGS) entry which is preliminary data.</text>
</comment>